<evidence type="ECO:0000313" key="3">
    <source>
        <dbReference type="Proteomes" id="UP001224775"/>
    </source>
</evidence>
<dbReference type="EMBL" id="JATAAI010000006">
    <property type="protein sequence ID" value="KAK1744885.1"/>
    <property type="molecule type" value="Genomic_DNA"/>
</dbReference>
<keyword evidence="3" id="KW-1185">Reference proteome</keyword>
<feature type="domain" description="SCP" evidence="1">
    <location>
        <begin position="70"/>
        <end position="210"/>
    </location>
</feature>
<proteinExistence type="predicted"/>
<dbReference type="InterPro" id="IPR035940">
    <property type="entry name" value="CAP_sf"/>
</dbReference>
<dbReference type="Proteomes" id="UP001224775">
    <property type="component" value="Unassembled WGS sequence"/>
</dbReference>
<protein>
    <recommendedName>
        <fullName evidence="1">SCP domain-containing protein</fullName>
    </recommendedName>
</protein>
<name>A0AAD9DGD3_9STRA</name>
<reference evidence="2" key="1">
    <citation type="submission" date="2023-06" db="EMBL/GenBank/DDBJ databases">
        <title>Survivors Of The Sea: Transcriptome response of Skeletonema marinoi to long-term dormancy.</title>
        <authorList>
            <person name="Pinder M.I.M."/>
            <person name="Kourtchenko O."/>
            <person name="Robertson E.K."/>
            <person name="Larsson T."/>
            <person name="Maumus F."/>
            <person name="Osuna-Cruz C.M."/>
            <person name="Vancaester E."/>
            <person name="Stenow R."/>
            <person name="Vandepoele K."/>
            <person name="Ploug H."/>
            <person name="Bruchert V."/>
            <person name="Godhe A."/>
            <person name="Topel M."/>
        </authorList>
    </citation>
    <scope>NUCLEOTIDE SEQUENCE</scope>
    <source>
        <strain evidence="2">R05AC</strain>
    </source>
</reference>
<gene>
    <name evidence="2" type="ORF">QTG54_004176</name>
</gene>
<dbReference type="AlphaFoldDB" id="A0AAD9DGD3"/>
<dbReference type="SMART" id="SM00198">
    <property type="entry name" value="SCP"/>
    <property type="match status" value="1"/>
</dbReference>
<evidence type="ECO:0000313" key="2">
    <source>
        <dbReference type="EMBL" id="KAK1744885.1"/>
    </source>
</evidence>
<dbReference type="PANTHER" id="PTHR10334">
    <property type="entry name" value="CYSTEINE-RICH SECRETORY PROTEIN-RELATED"/>
    <property type="match status" value="1"/>
</dbReference>
<dbReference type="SUPFAM" id="SSF55797">
    <property type="entry name" value="PR-1-like"/>
    <property type="match status" value="1"/>
</dbReference>
<comment type="caution">
    <text evidence="2">The sequence shown here is derived from an EMBL/GenBank/DDBJ whole genome shotgun (WGS) entry which is preliminary data.</text>
</comment>
<accession>A0AAD9DGD3</accession>
<dbReference type="Gene3D" id="3.40.33.10">
    <property type="entry name" value="CAP"/>
    <property type="match status" value="1"/>
</dbReference>
<sequence length="218" mass="24470">MLSDEKYLDEICISPGTYVLKMEDTKGNGLRFPANVAVHLGGHKILHDFTFNERTRSYTIQAGFNPVLDSTESEWLDGHNLRRKEFHEANGKEFRPLTWSPEMAQGASDWAGKIVTDGCVLSREQDVDYGELTFAMITSNDNAVRTQPEKILKRWYDSKIDPTVSSLVNDSETPGLAFSQVVWHSSRYLGCAKQVGQIPDGSIAMLFFAGMQLQEIAM</sequence>
<dbReference type="Pfam" id="PF00188">
    <property type="entry name" value="CAP"/>
    <property type="match status" value="1"/>
</dbReference>
<evidence type="ECO:0000259" key="1">
    <source>
        <dbReference type="SMART" id="SM00198"/>
    </source>
</evidence>
<dbReference type="InterPro" id="IPR001283">
    <property type="entry name" value="CRISP-related"/>
</dbReference>
<organism evidence="2 3">
    <name type="scientific">Skeletonema marinoi</name>
    <dbReference type="NCBI Taxonomy" id="267567"/>
    <lineage>
        <taxon>Eukaryota</taxon>
        <taxon>Sar</taxon>
        <taxon>Stramenopiles</taxon>
        <taxon>Ochrophyta</taxon>
        <taxon>Bacillariophyta</taxon>
        <taxon>Coscinodiscophyceae</taxon>
        <taxon>Thalassiosirophycidae</taxon>
        <taxon>Thalassiosirales</taxon>
        <taxon>Skeletonemataceae</taxon>
        <taxon>Skeletonema</taxon>
        <taxon>Skeletonema marinoi-dohrnii complex</taxon>
    </lineage>
</organism>
<dbReference type="InterPro" id="IPR014044">
    <property type="entry name" value="CAP_dom"/>
</dbReference>